<protein>
    <submittedName>
        <fullName evidence="1">Uncharacterized protein</fullName>
    </submittedName>
</protein>
<keyword evidence="2" id="KW-1185">Reference proteome</keyword>
<accession>A0A6N4W4G6</accession>
<name>A0A6N4W4G6_9MYCO</name>
<evidence type="ECO:0000313" key="1">
    <source>
        <dbReference type="EMBL" id="BBZ75448.1"/>
    </source>
</evidence>
<dbReference type="Proteomes" id="UP000467249">
    <property type="component" value="Chromosome"/>
</dbReference>
<proteinExistence type="predicted"/>
<evidence type="ECO:0000313" key="2">
    <source>
        <dbReference type="Proteomes" id="UP000467249"/>
    </source>
</evidence>
<dbReference type="RefSeq" id="WP_163803046.1">
    <property type="nucleotide sequence ID" value="NZ_AP022620.1"/>
</dbReference>
<dbReference type="EMBL" id="AP022620">
    <property type="protein sequence ID" value="BBZ75448.1"/>
    <property type="molecule type" value="Genomic_DNA"/>
</dbReference>
<sequence>MKATRMTGVVIGGAAIALMGVVSVVDSAAPPRGNVVAGNGPYVVFPTPSPSAVAVVSTATTTTEAPASPGH</sequence>
<dbReference type="AlphaFoldDB" id="A0A6N4W4G6"/>
<organism evidence="1 2">
    <name type="scientific">Mycolicibacterium anyangense</name>
    <dbReference type="NCBI Taxonomy" id="1431246"/>
    <lineage>
        <taxon>Bacteria</taxon>
        <taxon>Bacillati</taxon>
        <taxon>Actinomycetota</taxon>
        <taxon>Actinomycetes</taxon>
        <taxon>Mycobacteriales</taxon>
        <taxon>Mycobacteriaceae</taxon>
        <taxon>Mycolicibacterium</taxon>
    </lineage>
</organism>
<dbReference type="KEGG" id="many:MANY_07850"/>
<gene>
    <name evidence="1" type="ORF">MANY_07850</name>
</gene>
<reference evidence="1 2" key="1">
    <citation type="journal article" date="2019" name="Emerg. Microbes Infect.">
        <title>Comprehensive subspecies identification of 175 nontuberculous mycobacteria species based on 7547 genomic profiles.</title>
        <authorList>
            <person name="Matsumoto Y."/>
            <person name="Kinjo T."/>
            <person name="Motooka D."/>
            <person name="Nabeya D."/>
            <person name="Jung N."/>
            <person name="Uechi K."/>
            <person name="Horii T."/>
            <person name="Iida T."/>
            <person name="Fujita J."/>
            <person name="Nakamura S."/>
        </authorList>
    </citation>
    <scope>NUCLEOTIDE SEQUENCE [LARGE SCALE GENOMIC DNA]</scope>
    <source>
        <strain evidence="1 2">JCM 30275</strain>
    </source>
</reference>